<dbReference type="EC" id="2.7.13.3" evidence="4"/>
<evidence type="ECO:0000256" key="4">
    <source>
        <dbReference type="ARBA" id="ARBA00012438"/>
    </source>
</evidence>
<evidence type="ECO:0000313" key="16">
    <source>
        <dbReference type="Proteomes" id="UP001551482"/>
    </source>
</evidence>
<comment type="catalytic activity">
    <reaction evidence="1">
        <text>ATP + protein L-histidine = ADP + protein N-phospho-L-histidine.</text>
        <dbReference type="EC" id="2.7.13.3"/>
    </reaction>
</comment>
<dbReference type="InterPro" id="IPR003661">
    <property type="entry name" value="HisK_dim/P_dom"/>
</dbReference>
<evidence type="ECO:0000256" key="12">
    <source>
        <dbReference type="SAM" id="Phobius"/>
    </source>
</evidence>
<dbReference type="SUPFAM" id="SSF158472">
    <property type="entry name" value="HAMP domain-like"/>
    <property type="match status" value="1"/>
</dbReference>
<dbReference type="SMART" id="SM00387">
    <property type="entry name" value="HATPase_c"/>
    <property type="match status" value="1"/>
</dbReference>
<evidence type="ECO:0000256" key="3">
    <source>
        <dbReference type="ARBA" id="ARBA00004236"/>
    </source>
</evidence>
<dbReference type="CDD" id="cd00082">
    <property type="entry name" value="HisKA"/>
    <property type="match status" value="1"/>
</dbReference>
<dbReference type="InterPro" id="IPR003660">
    <property type="entry name" value="HAMP_dom"/>
</dbReference>
<keyword evidence="10" id="KW-0902">Two-component regulatory system</keyword>
<dbReference type="Pfam" id="PF00672">
    <property type="entry name" value="HAMP"/>
    <property type="match status" value="1"/>
</dbReference>
<protein>
    <recommendedName>
        <fullName evidence="4">histidine kinase</fullName>
        <ecNumber evidence="4">2.7.13.3</ecNumber>
    </recommendedName>
</protein>
<dbReference type="PANTHER" id="PTHR45436">
    <property type="entry name" value="SENSOR HISTIDINE KINASE YKOH"/>
    <property type="match status" value="1"/>
</dbReference>
<dbReference type="EMBL" id="JBEZFP010000032">
    <property type="protein sequence ID" value="MEU8134826.1"/>
    <property type="molecule type" value="Genomic_DNA"/>
</dbReference>
<dbReference type="PROSITE" id="PS50885">
    <property type="entry name" value="HAMP"/>
    <property type="match status" value="1"/>
</dbReference>
<dbReference type="InterPro" id="IPR036097">
    <property type="entry name" value="HisK_dim/P_sf"/>
</dbReference>
<feature type="transmembrane region" description="Helical" evidence="12">
    <location>
        <begin position="83"/>
        <end position="106"/>
    </location>
</feature>
<keyword evidence="6" id="KW-0808">Transferase</keyword>
<evidence type="ECO:0000256" key="6">
    <source>
        <dbReference type="ARBA" id="ARBA00022679"/>
    </source>
</evidence>
<feature type="domain" description="HAMP" evidence="14">
    <location>
        <begin position="107"/>
        <end position="160"/>
    </location>
</feature>
<dbReference type="InterPro" id="IPR005467">
    <property type="entry name" value="His_kinase_dom"/>
</dbReference>
<dbReference type="RefSeq" id="WP_358353802.1">
    <property type="nucleotide sequence ID" value="NZ_JBEZFP010000032.1"/>
</dbReference>
<reference evidence="15 16" key="1">
    <citation type="submission" date="2024-06" db="EMBL/GenBank/DDBJ databases">
        <title>The Natural Products Discovery Center: Release of the First 8490 Sequenced Strains for Exploring Actinobacteria Biosynthetic Diversity.</title>
        <authorList>
            <person name="Kalkreuter E."/>
            <person name="Kautsar S.A."/>
            <person name="Yang D."/>
            <person name="Bader C.D."/>
            <person name="Teijaro C.N."/>
            <person name="Fluegel L."/>
            <person name="Davis C.M."/>
            <person name="Simpson J.R."/>
            <person name="Lauterbach L."/>
            <person name="Steele A.D."/>
            <person name="Gui C."/>
            <person name="Meng S."/>
            <person name="Li G."/>
            <person name="Viehrig K."/>
            <person name="Ye F."/>
            <person name="Su P."/>
            <person name="Kiefer A.F."/>
            <person name="Nichols A."/>
            <person name="Cepeda A.J."/>
            <person name="Yan W."/>
            <person name="Fan B."/>
            <person name="Jiang Y."/>
            <person name="Adhikari A."/>
            <person name="Zheng C.-J."/>
            <person name="Schuster L."/>
            <person name="Cowan T.M."/>
            <person name="Smanski M.J."/>
            <person name="Chevrette M.G."/>
            <person name="De Carvalho L.P.S."/>
            <person name="Shen B."/>
        </authorList>
    </citation>
    <scope>NUCLEOTIDE SEQUENCE [LARGE SCALE GENOMIC DNA]</scope>
    <source>
        <strain evidence="15 16">NPDC048946</strain>
    </source>
</reference>
<keyword evidence="15" id="KW-0067">ATP-binding</keyword>
<keyword evidence="9 12" id="KW-1133">Transmembrane helix</keyword>
<dbReference type="PROSITE" id="PS50109">
    <property type="entry name" value="HIS_KIN"/>
    <property type="match status" value="1"/>
</dbReference>
<dbReference type="Gene3D" id="6.10.340.10">
    <property type="match status" value="1"/>
</dbReference>
<evidence type="ECO:0000256" key="2">
    <source>
        <dbReference type="ARBA" id="ARBA00004141"/>
    </source>
</evidence>
<name>A0ABV3DGL6_9ACTN</name>
<dbReference type="Gene3D" id="3.30.565.10">
    <property type="entry name" value="Histidine kinase-like ATPase, C-terminal domain"/>
    <property type="match status" value="1"/>
</dbReference>
<dbReference type="Pfam" id="PF02518">
    <property type="entry name" value="HATPase_c"/>
    <property type="match status" value="1"/>
</dbReference>
<evidence type="ECO:0000259" key="13">
    <source>
        <dbReference type="PROSITE" id="PS50109"/>
    </source>
</evidence>
<evidence type="ECO:0000313" key="15">
    <source>
        <dbReference type="EMBL" id="MEU8134826.1"/>
    </source>
</evidence>
<dbReference type="InterPro" id="IPR050428">
    <property type="entry name" value="TCS_sensor_his_kinase"/>
</dbReference>
<dbReference type="SUPFAM" id="SSF47384">
    <property type="entry name" value="Homodimeric domain of signal transducing histidine kinase"/>
    <property type="match status" value="1"/>
</dbReference>
<sequence>MWTIRLRLTALYGALFLAAGAVLLVVTYALAAGALPWQDARSPLGPQIRIRGVLPGAPGDPSTPEELLGESLAEQRDRQLADLLAASAVALGVMAVLSIALGWLMAGRVLRPLHTMTVTVRSISARDLHRRLDAGGPPDELKELADTFDGLLGDLQGAFEAQRRFVANASHELRTPLTYQRAVVEVALADPDASVEDLRAACERVLDGSRRQEQLIEALLTLARSERGLGRRAEFDLAEVAEPLLARCRAEASAGGRRVESVADSLNTAPVLGDEALVARLVANLLDNAVRHNVPGGRVAVATGVENGWSFVHVTNSGPVVQPDQVALLFEPFRRLDEARLSDREGLGVGLSIVAAVAAAHGAALGVVPRPEGGLDVRVAFAPSPVARAGVPHAVVV</sequence>
<proteinExistence type="predicted"/>
<evidence type="ECO:0000256" key="8">
    <source>
        <dbReference type="ARBA" id="ARBA00022777"/>
    </source>
</evidence>
<organism evidence="15 16">
    <name type="scientific">Streptodolium elevatio</name>
    <dbReference type="NCBI Taxonomy" id="3157996"/>
    <lineage>
        <taxon>Bacteria</taxon>
        <taxon>Bacillati</taxon>
        <taxon>Actinomycetota</taxon>
        <taxon>Actinomycetes</taxon>
        <taxon>Kitasatosporales</taxon>
        <taxon>Streptomycetaceae</taxon>
        <taxon>Streptodolium</taxon>
    </lineage>
</organism>
<dbReference type="GO" id="GO:0005524">
    <property type="term" value="F:ATP binding"/>
    <property type="evidence" value="ECO:0007669"/>
    <property type="project" value="UniProtKB-KW"/>
</dbReference>
<keyword evidence="8" id="KW-0418">Kinase</keyword>
<keyword evidence="5" id="KW-0597">Phosphoprotein</keyword>
<keyword evidence="11 12" id="KW-0472">Membrane</keyword>
<evidence type="ECO:0000256" key="5">
    <source>
        <dbReference type="ARBA" id="ARBA00022553"/>
    </source>
</evidence>
<accession>A0ABV3DGL6</accession>
<dbReference type="CDD" id="cd06225">
    <property type="entry name" value="HAMP"/>
    <property type="match status" value="1"/>
</dbReference>
<gene>
    <name evidence="15" type="ORF">AB0C36_15075</name>
</gene>
<dbReference type="Gene3D" id="1.10.287.130">
    <property type="match status" value="1"/>
</dbReference>
<comment type="caution">
    <text evidence="15">The sequence shown here is derived from an EMBL/GenBank/DDBJ whole genome shotgun (WGS) entry which is preliminary data.</text>
</comment>
<evidence type="ECO:0000256" key="10">
    <source>
        <dbReference type="ARBA" id="ARBA00023012"/>
    </source>
</evidence>
<dbReference type="CDD" id="cd00075">
    <property type="entry name" value="HATPase"/>
    <property type="match status" value="1"/>
</dbReference>
<dbReference type="SUPFAM" id="SSF55874">
    <property type="entry name" value="ATPase domain of HSP90 chaperone/DNA topoisomerase II/histidine kinase"/>
    <property type="match status" value="1"/>
</dbReference>
<dbReference type="PANTHER" id="PTHR45436:SF15">
    <property type="entry name" value="SENSOR HISTIDINE KINASE CUSS"/>
    <property type="match status" value="1"/>
</dbReference>
<dbReference type="Pfam" id="PF00512">
    <property type="entry name" value="HisKA"/>
    <property type="match status" value="1"/>
</dbReference>
<dbReference type="InterPro" id="IPR036890">
    <property type="entry name" value="HATPase_C_sf"/>
</dbReference>
<evidence type="ECO:0000256" key="9">
    <source>
        <dbReference type="ARBA" id="ARBA00022989"/>
    </source>
</evidence>
<dbReference type="SMART" id="SM00304">
    <property type="entry name" value="HAMP"/>
    <property type="match status" value="1"/>
</dbReference>
<dbReference type="Proteomes" id="UP001551482">
    <property type="component" value="Unassembled WGS sequence"/>
</dbReference>
<keyword evidence="16" id="KW-1185">Reference proteome</keyword>
<evidence type="ECO:0000259" key="14">
    <source>
        <dbReference type="PROSITE" id="PS50885"/>
    </source>
</evidence>
<dbReference type="SMART" id="SM00388">
    <property type="entry name" value="HisKA"/>
    <property type="match status" value="1"/>
</dbReference>
<evidence type="ECO:0000256" key="1">
    <source>
        <dbReference type="ARBA" id="ARBA00000085"/>
    </source>
</evidence>
<keyword evidence="7 12" id="KW-0812">Transmembrane</keyword>
<evidence type="ECO:0000256" key="11">
    <source>
        <dbReference type="ARBA" id="ARBA00023136"/>
    </source>
</evidence>
<comment type="subcellular location">
    <subcellularLocation>
        <location evidence="3">Cell membrane</location>
    </subcellularLocation>
    <subcellularLocation>
        <location evidence="2">Membrane</location>
        <topology evidence="2">Multi-pass membrane protein</topology>
    </subcellularLocation>
</comment>
<evidence type="ECO:0000256" key="7">
    <source>
        <dbReference type="ARBA" id="ARBA00022692"/>
    </source>
</evidence>
<keyword evidence="15" id="KW-0547">Nucleotide-binding</keyword>
<feature type="domain" description="Histidine kinase" evidence="13">
    <location>
        <begin position="168"/>
        <end position="385"/>
    </location>
</feature>
<dbReference type="InterPro" id="IPR003594">
    <property type="entry name" value="HATPase_dom"/>
</dbReference>